<accession>A0A132AJV2</accession>
<comment type="caution">
    <text evidence="1">The sequence shown here is derived from an EMBL/GenBank/DDBJ whole genome shotgun (WGS) entry which is preliminary data.</text>
</comment>
<organism evidence="1 2">
    <name type="scientific">Sarcoptes scabiei</name>
    <name type="common">Itch mite</name>
    <name type="synonym">Acarus scabiei</name>
    <dbReference type="NCBI Taxonomy" id="52283"/>
    <lineage>
        <taxon>Eukaryota</taxon>
        <taxon>Metazoa</taxon>
        <taxon>Ecdysozoa</taxon>
        <taxon>Arthropoda</taxon>
        <taxon>Chelicerata</taxon>
        <taxon>Arachnida</taxon>
        <taxon>Acari</taxon>
        <taxon>Acariformes</taxon>
        <taxon>Sarcoptiformes</taxon>
        <taxon>Astigmata</taxon>
        <taxon>Psoroptidia</taxon>
        <taxon>Sarcoptoidea</taxon>
        <taxon>Sarcoptidae</taxon>
        <taxon>Sarcoptinae</taxon>
        <taxon>Sarcoptes</taxon>
    </lineage>
</organism>
<reference evidence="1 2" key="1">
    <citation type="journal article" date="2015" name="Parasit. Vectors">
        <title>Draft genome of the scabies mite.</title>
        <authorList>
            <person name="Rider S.D.Jr."/>
            <person name="Morgan M.S."/>
            <person name="Arlian L.G."/>
        </authorList>
    </citation>
    <scope>NUCLEOTIDE SEQUENCE [LARGE SCALE GENOMIC DNA]</scope>
    <source>
        <strain evidence="1">Arlian Lab</strain>
    </source>
</reference>
<dbReference type="VEuPathDB" id="VectorBase:SSCA001428"/>
<protein>
    <submittedName>
        <fullName evidence="1">Acyl-CoA reductase-like protein</fullName>
    </submittedName>
</protein>
<dbReference type="Proteomes" id="UP000616769">
    <property type="component" value="Unassembled WGS sequence"/>
</dbReference>
<proteinExistence type="predicted"/>
<sequence length="78" mass="9722">MKLIDKFLFDVRQLDWKNYWKDFVLGIRRYITKEDESTIPLARTRLKRYSNYLQTALDNYRIFYSSYLSYSFQLEFII</sequence>
<name>A0A132AJV2_SARSC</name>
<evidence type="ECO:0000313" key="1">
    <source>
        <dbReference type="EMBL" id="KPM11251.1"/>
    </source>
</evidence>
<dbReference type="AlphaFoldDB" id="A0A132AJV2"/>
<dbReference type="EMBL" id="JXLN01016764">
    <property type="protein sequence ID" value="KPM11251.1"/>
    <property type="molecule type" value="Genomic_DNA"/>
</dbReference>
<gene>
    <name evidence="1" type="ORF">QR98_0098210</name>
</gene>
<evidence type="ECO:0000313" key="2">
    <source>
        <dbReference type="Proteomes" id="UP000616769"/>
    </source>
</evidence>